<dbReference type="AlphaFoldDB" id="S8C8N9"/>
<dbReference type="EMBL" id="AUSU01005641">
    <property type="protein sequence ID" value="EPS63190.1"/>
    <property type="molecule type" value="Genomic_DNA"/>
</dbReference>
<dbReference type="PANTHER" id="PTHR37984:SF5">
    <property type="entry name" value="PROTEIN NYNRIN-LIKE"/>
    <property type="match status" value="1"/>
</dbReference>
<dbReference type="GO" id="GO:0015074">
    <property type="term" value="P:DNA integration"/>
    <property type="evidence" value="ECO:0007669"/>
    <property type="project" value="InterPro"/>
</dbReference>
<proteinExistence type="predicted"/>
<evidence type="ECO:0000313" key="2">
    <source>
        <dbReference type="EMBL" id="EPS63190.1"/>
    </source>
</evidence>
<organism evidence="2 3">
    <name type="scientific">Genlisea aurea</name>
    <dbReference type="NCBI Taxonomy" id="192259"/>
    <lineage>
        <taxon>Eukaryota</taxon>
        <taxon>Viridiplantae</taxon>
        <taxon>Streptophyta</taxon>
        <taxon>Embryophyta</taxon>
        <taxon>Tracheophyta</taxon>
        <taxon>Spermatophyta</taxon>
        <taxon>Magnoliopsida</taxon>
        <taxon>eudicotyledons</taxon>
        <taxon>Gunneridae</taxon>
        <taxon>Pentapetalae</taxon>
        <taxon>asterids</taxon>
        <taxon>lamiids</taxon>
        <taxon>Lamiales</taxon>
        <taxon>Lentibulariaceae</taxon>
        <taxon>Genlisea</taxon>
    </lineage>
</organism>
<evidence type="ECO:0000259" key="1">
    <source>
        <dbReference type="PROSITE" id="PS50994"/>
    </source>
</evidence>
<protein>
    <recommendedName>
        <fullName evidence="1">Integrase catalytic domain-containing protein</fullName>
    </recommendedName>
</protein>
<dbReference type="InterPro" id="IPR001584">
    <property type="entry name" value="Integrase_cat-core"/>
</dbReference>
<sequence length="321" mass="37463">LIAVIFQTKHYSIYGSHMSAPKIARQIENQFFVNKRSLKKILNYYVNECYICKTFKADTQKHKYKTLPNPLRPRVDWSMDFVTDMPKTLSDFKQVLILVDNFSFYTIAVPLKAITSDAVIDALKYHLIQPFGLPTSIRMDEQIGLYNAKSFRTFLSQNAIQLFATAVASPFSNGKAEAAVKMFKHTLRKFLFQEKEMTNWDKHIPLVISAHNNAINIYGFSPEELMFGTKNPHPTDILKVFERDFEQRYEQFIFRIAKEKRDEAQRKMCIKQQENVSYKNKERLEKDFKMGDLVLHKQMQASTGVGSKWKPQFTGPFQIIK</sequence>
<feature type="non-terminal residue" evidence="2">
    <location>
        <position position="321"/>
    </location>
</feature>
<dbReference type="OrthoDB" id="1934939at2759"/>
<dbReference type="InterPro" id="IPR036397">
    <property type="entry name" value="RNaseH_sf"/>
</dbReference>
<dbReference type="InterPro" id="IPR012337">
    <property type="entry name" value="RNaseH-like_sf"/>
</dbReference>
<feature type="non-terminal residue" evidence="2">
    <location>
        <position position="1"/>
    </location>
</feature>
<dbReference type="Proteomes" id="UP000015453">
    <property type="component" value="Unassembled WGS sequence"/>
</dbReference>
<name>S8C8N9_9LAMI</name>
<keyword evidence="3" id="KW-1185">Reference proteome</keyword>
<dbReference type="PANTHER" id="PTHR37984">
    <property type="entry name" value="PROTEIN CBG26694"/>
    <property type="match status" value="1"/>
</dbReference>
<evidence type="ECO:0000313" key="3">
    <source>
        <dbReference type="Proteomes" id="UP000015453"/>
    </source>
</evidence>
<dbReference type="InterPro" id="IPR050951">
    <property type="entry name" value="Retrovirus_Pol_polyprotein"/>
</dbReference>
<reference evidence="2 3" key="1">
    <citation type="journal article" date="2013" name="BMC Genomics">
        <title>The miniature genome of a carnivorous plant Genlisea aurea contains a low number of genes and short non-coding sequences.</title>
        <authorList>
            <person name="Leushkin E.V."/>
            <person name="Sutormin R.A."/>
            <person name="Nabieva E.R."/>
            <person name="Penin A.A."/>
            <person name="Kondrashov A.S."/>
            <person name="Logacheva M.D."/>
        </authorList>
    </citation>
    <scope>NUCLEOTIDE SEQUENCE [LARGE SCALE GENOMIC DNA]</scope>
</reference>
<comment type="caution">
    <text evidence="2">The sequence shown here is derived from an EMBL/GenBank/DDBJ whole genome shotgun (WGS) entry which is preliminary data.</text>
</comment>
<dbReference type="PROSITE" id="PS50994">
    <property type="entry name" value="INTEGRASE"/>
    <property type="match status" value="1"/>
</dbReference>
<feature type="domain" description="Integrase catalytic" evidence="1">
    <location>
        <begin position="69"/>
        <end position="230"/>
    </location>
</feature>
<dbReference type="SUPFAM" id="SSF53098">
    <property type="entry name" value="Ribonuclease H-like"/>
    <property type="match status" value="1"/>
</dbReference>
<accession>S8C8N9</accession>
<gene>
    <name evidence="2" type="ORF">M569_11597</name>
</gene>
<dbReference type="Gene3D" id="3.30.420.10">
    <property type="entry name" value="Ribonuclease H-like superfamily/Ribonuclease H"/>
    <property type="match status" value="1"/>
</dbReference>
<dbReference type="GO" id="GO:0003676">
    <property type="term" value="F:nucleic acid binding"/>
    <property type="evidence" value="ECO:0007669"/>
    <property type="project" value="InterPro"/>
</dbReference>